<organism evidence="1">
    <name type="scientific">Graphocephala atropunctata</name>
    <dbReference type="NCBI Taxonomy" id="36148"/>
    <lineage>
        <taxon>Eukaryota</taxon>
        <taxon>Metazoa</taxon>
        <taxon>Ecdysozoa</taxon>
        <taxon>Arthropoda</taxon>
        <taxon>Hexapoda</taxon>
        <taxon>Insecta</taxon>
        <taxon>Pterygota</taxon>
        <taxon>Neoptera</taxon>
        <taxon>Paraneoptera</taxon>
        <taxon>Hemiptera</taxon>
        <taxon>Auchenorrhyncha</taxon>
        <taxon>Membracoidea</taxon>
        <taxon>Cicadellidae</taxon>
        <taxon>Cicadellinae</taxon>
        <taxon>Cicadellini</taxon>
        <taxon>Graphocephala</taxon>
    </lineage>
</organism>
<proteinExistence type="predicted"/>
<dbReference type="AlphaFoldDB" id="A0A1B6LVS9"/>
<name>A0A1B6LVS9_9HEMI</name>
<accession>A0A1B6LVS9</accession>
<reference evidence="1" key="1">
    <citation type="submission" date="2015-11" db="EMBL/GenBank/DDBJ databases">
        <title>De novo transcriptome assembly of four potential Pierce s Disease insect vectors from Arizona vineyards.</title>
        <authorList>
            <person name="Tassone E.E."/>
        </authorList>
    </citation>
    <scope>NUCLEOTIDE SEQUENCE</scope>
</reference>
<sequence length="210" mass="24535">MNFCLRQQPGQELRPTVMVDDVFLEEAESVKFLGMYLDRGLTWDDHIESICSKVASGIYVLRNLAKFCFMDVLKMAYFGLIHPRLTYGLRLWGSCSKYKFERVFRSQKKAVRILSKLNSRESCKETFRELGLLTLPCLYILEVTLYCRFKCELLQGRDVHQYGTRGRDSFRIEQHRTTAFEHLPSQVGVRLINRLPEGIKQLNDPNKIKA</sequence>
<evidence type="ECO:0008006" key="2">
    <source>
        <dbReference type="Google" id="ProtNLM"/>
    </source>
</evidence>
<dbReference type="EMBL" id="GEBQ01012210">
    <property type="protein sequence ID" value="JAT27767.1"/>
    <property type="molecule type" value="Transcribed_RNA"/>
</dbReference>
<evidence type="ECO:0000313" key="1">
    <source>
        <dbReference type="EMBL" id="JAT27767.1"/>
    </source>
</evidence>
<protein>
    <recommendedName>
        <fullName evidence="2">Reverse transcriptase domain-containing protein</fullName>
    </recommendedName>
</protein>
<gene>
    <name evidence="1" type="ORF">g.36887</name>
</gene>